<organism evidence="7 8">
    <name type="scientific">Candidatus Viadribacter manganicus</name>
    <dbReference type="NCBI Taxonomy" id="1759059"/>
    <lineage>
        <taxon>Bacteria</taxon>
        <taxon>Pseudomonadati</taxon>
        <taxon>Pseudomonadota</taxon>
        <taxon>Alphaproteobacteria</taxon>
        <taxon>Hyphomonadales</taxon>
        <taxon>Hyphomonadaceae</taxon>
        <taxon>Candidatus Viadribacter</taxon>
    </lineage>
</organism>
<dbReference type="InterPro" id="IPR018660">
    <property type="entry name" value="MliC"/>
</dbReference>
<dbReference type="Gene3D" id="2.40.128.200">
    <property type="match status" value="1"/>
</dbReference>
<evidence type="ECO:0000256" key="4">
    <source>
        <dbReference type="ARBA" id="ARBA00023288"/>
    </source>
</evidence>
<dbReference type="EMBL" id="CP013244">
    <property type="protein sequence ID" value="ANP46606.1"/>
    <property type="molecule type" value="Genomic_DNA"/>
</dbReference>
<keyword evidence="2" id="KW-0472">Membrane</keyword>
<dbReference type="InParanoid" id="A0A1B1AJ65"/>
<dbReference type="STRING" id="1759059.ATE48_12105"/>
<evidence type="ECO:0000256" key="1">
    <source>
        <dbReference type="ARBA" id="ARBA00022729"/>
    </source>
</evidence>
<feature type="chain" id="PRO_5008518884" description="C-type lysozyme inhibitor domain-containing protein" evidence="5">
    <location>
        <begin position="18"/>
        <end position="99"/>
    </location>
</feature>
<dbReference type="KEGG" id="cbot:ATE48_12105"/>
<protein>
    <recommendedName>
        <fullName evidence="6">C-type lysozyme inhibitor domain-containing protein</fullName>
    </recommendedName>
</protein>
<proteinExistence type="predicted"/>
<dbReference type="Proteomes" id="UP000092498">
    <property type="component" value="Chromosome"/>
</dbReference>
<evidence type="ECO:0000313" key="8">
    <source>
        <dbReference type="Proteomes" id="UP000092498"/>
    </source>
</evidence>
<name>A0A1B1AJ65_9PROT</name>
<keyword evidence="1 5" id="KW-0732">Signal</keyword>
<keyword evidence="8" id="KW-1185">Reference proteome</keyword>
<evidence type="ECO:0000256" key="5">
    <source>
        <dbReference type="SAM" id="SignalP"/>
    </source>
</evidence>
<dbReference type="OrthoDB" id="7190919at2"/>
<accession>A0A1B1AJ65</accession>
<evidence type="ECO:0000256" key="2">
    <source>
        <dbReference type="ARBA" id="ARBA00023136"/>
    </source>
</evidence>
<sequence>MKKLALAAALLALAACASPTTPGGPRADWRCDGGAAFSMRLTSEGNAEVFAAGQIYHLPGVQAGSGTRYTNGSVEYWEHGDEAMLNGARGGPYTNCRRG</sequence>
<dbReference type="Pfam" id="PF09864">
    <property type="entry name" value="MliC"/>
    <property type="match status" value="1"/>
</dbReference>
<dbReference type="InterPro" id="IPR036328">
    <property type="entry name" value="MliC_sf"/>
</dbReference>
<gene>
    <name evidence="7" type="ORF">ATE48_12105</name>
</gene>
<evidence type="ECO:0000256" key="3">
    <source>
        <dbReference type="ARBA" id="ARBA00023139"/>
    </source>
</evidence>
<keyword evidence="3" id="KW-0564">Palmitate</keyword>
<dbReference type="RefSeq" id="WP_066771869.1">
    <property type="nucleotide sequence ID" value="NZ_CP013244.1"/>
</dbReference>
<feature type="domain" description="C-type lysozyme inhibitor" evidence="6">
    <location>
        <begin position="29"/>
        <end position="89"/>
    </location>
</feature>
<dbReference type="PROSITE" id="PS51257">
    <property type="entry name" value="PROKAR_LIPOPROTEIN"/>
    <property type="match status" value="1"/>
</dbReference>
<reference evidence="7 8" key="1">
    <citation type="submission" date="2015-11" db="EMBL/GenBank/DDBJ databases">
        <title>Whole-Genome Sequence of Candidatus Oderbacter manganicum from the National Park Lower Oder Valley, Germany.</title>
        <authorList>
            <person name="Braun B."/>
            <person name="Liere K."/>
            <person name="Szewzyk U."/>
        </authorList>
    </citation>
    <scope>NUCLEOTIDE SEQUENCE [LARGE SCALE GENOMIC DNA]</scope>
    <source>
        <strain evidence="7 8">OTSz_A_272</strain>
    </source>
</reference>
<feature type="signal peptide" evidence="5">
    <location>
        <begin position="1"/>
        <end position="17"/>
    </location>
</feature>
<keyword evidence="4" id="KW-0449">Lipoprotein</keyword>
<evidence type="ECO:0000259" key="6">
    <source>
        <dbReference type="Pfam" id="PF09864"/>
    </source>
</evidence>
<evidence type="ECO:0000313" key="7">
    <source>
        <dbReference type="EMBL" id="ANP46606.1"/>
    </source>
</evidence>
<dbReference type="SUPFAM" id="SSF141488">
    <property type="entry name" value="YdhA-like"/>
    <property type="match status" value="1"/>
</dbReference>
<dbReference type="AlphaFoldDB" id="A0A1B1AJ65"/>